<keyword evidence="2 10" id="KW-0444">Lipid biosynthesis</keyword>
<feature type="signal peptide" evidence="11">
    <location>
        <begin position="1"/>
        <end position="21"/>
    </location>
</feature>
<keyword evidence="7 10" id="KW-0443">Lipid metabolism</keyword>
<dbReference type="OrthoDB" id="434092at2759"/>
<feature type="chain" id="PRO_5006454817" description="Elongation of very long chain fatty acids protein" evidence="11">
    <location>
        <begin position="22"/>
        <end position="192"/>
    </location>
</feature>
<feature type="transmembrane region" description="Helical" evidence="10">
    <location>
        <begin position="126"/>
        <end position="146"/>
    </location>
</feature>
<protein>
    <recommendedName>
        <fullName evidence="10">Elongation of very long chain fatty acids protein</fullName>
        <ecNumber evidence="10">2.3.1.199</ecNumber>
    </recommendedName>
    <alternativeName>
        <fullName evidence="10">Very-long-chain 3-oxoacyl-CoA synthase</fullName>
    </alternativeName>
</protein>
<comment type="caution">
    <text evidence="10">Lacks conserved residue(s) required for the propagation of feature annotation.</text>
</comment>
<evidence type="ECO:0000256" key="3">
    <source>
        <dbReference type="ARBA" id="ARBA00022679"/>
    </source>
</evidence>
<keyword evidence="13" id="KW-1185">Reference proteome</keyword>
<dbReference type="GO" id="GO:0034626">
    <property type="term" value="P:fatty acid elongation, polyunsaturated fatty acid"/>
    <property type="evidence" value="ECO:0007669"/>
    <property type="project" value="TreeGrafter"/>
</dbReference>
<evidence type="ECO:0000313" key="13">
    <source>
        <dbReference type="Proteomes" id="UP000007801"/>
    </source>
</evidence>
<comment type="subcellular location">
    <subcellularLocation>
        <location evidence="1">Membrane</location>
        <topology evidence="1">Multi-pass membrane protein</topology>
    </subcellularLocation>
</comment>
<evidence type="ECO:0000256" key="9">
    <source>
        <dbReference type="ARBA" id="ARBA00023160"/>
    </source>
</evidence>
<dbReference type="GO" id="GO:0005789">
    <property type="term" value="C:endoplasmic reticulum membrane"/>
    <property type="evidence" value="ECO:0007669"/>
    <property type="project" value="TreeGrafter"/>
</dbReference>
<dbReference type="GO" id="GO:0030148">
    <property type="term" value="P:sphingolipid biosynthetic process"/>
    <property type="evidence" value="ECO:0007669"/>
    <property type="project" value="TreeGrafter"/>
</dbReference>
<dbReference type="GO" id="GO:0042761">
    <property type="term" value="P:very long-chain fatty acid biosynthetic process"/>
    <property type="evidence" value="ECO:0007669"/>
    <property type="project" value="TreeGrafter"/>
</dbReference>
<dbReference type="InterPro" id="IPR002076">
    <property type="entry name" value="ELO_fam"/>
</dbReference>
<gene>
    <name evidence="12" type="primary">Dana\GF15499</name>
    <name evidence="12" type="synonym">dana_GLEANR_16265</name>
    <name evidence="12" type="ORF">GF15499</name>
</gene>
<dbReference type="HOGENOM" id="CLU_048483_0_2_1"/>
<keyword evidence="5 10" id="KW-0276">Fatty acid metabolism</keyword>
<dbReference type="GO" id="GO:0034625">
    <property type="term" value="P:fatty acid elongation, monounsaturated fatty acid"/>
    <property type="evidence" value="ECO:0007669"/>
    <property type="project" value="TreeGrafter"/>
</dbReference>
<dbReference type="EC" id="2.3.1.199" evidence="10"/>
<dbReference type="Proteomes" id="UP000007801">
    <property type="component" value="Unassembled WGS sequence"/>
</dbReference>
<comment type="catalytic activity">
    <reaction evidence="10">
        <text>a very-long-chain acyl-CoA + malonyl-CoA + H(+) = a very-long-chain 3-oxoacyl-CoA + CO2 + CoA</text>
        <dbReference type="Rhea" id="RHEA:32727"/>
        <dbReference type="ChEBI" id="CHEBI:15378"/>
        <dbReference type="ChEBI" id="CHEBI:16526"/>
        <dbReference type="ChEBI" id="CHEBI:57287"/>
        <dbReference type="ChEBI" id="CHEBI:57384"/>
        <dbReference type="ChEBI" id="CHEBI:90725"/>
        <dbReference type="ChEBI" id="CHEBI:90736"/>
        <dbReference type="EC" id="2.3.1.199"/>
    </reaction>
</comment>
<dbReference type="InParanoid" id="B3MLH7"/>
<dbReference type="GeneID" id="6498307"/>
<dbReference type="GO" id="GO:0009922">
    <property type="term" value="F:fatty acid elongase activity"/>
    <property type="evidence" value="ECO:0007669"/>
    <property type="project" value="UniProtKB-EC"/>
</dbReference>
<keyword evidence="11" id="KW-0732">Signal</keyword>
<dbReference type="AlphaFoldDB" id="B3MLH7"/>
<feature type="transmembrane region" description="Helical" evidence="10">
    <location>
        <begin position="63"/>
        <end position="82"/>
    </location>
</feature>
<evidence type="ECO:0000256" key="1">
    <source>
        <dbReference type="ARBA" id="ARBA00004141"/>
    </source>
</evidence>
<evidence type="ECO:0000256" key="4">
    <source>
        <dbReference type="ARBA" id="ARBA00022692"/>
    </source>
</evidence>
<evidence type="ECO:0000256" key="11">
    <source>
        <dbReference type="SAM" id="SignalP"/>
    </source>
</evidence>
<keyword evidence="6 10" id="KW-1133">Transmembrane helix</keyword>
<dbReference type="KEGG" id="dan:6498307"/>
<dbReference type="EMBL" id="CH902620">
    <property type="protein sequence ID" value="EDV31726.2"/>
    <property type="molecule type" value="Genomic_DNA"/>
</dbReference>
<keyword evidence="9 10" id="KW-0275">Fatty acid biosynthesis</keyword>
<dbReference type="PANTHER" id="PTHR11157">
    <property type="entry name" value="FATTY ACID ACYL TRANSFERASE-RELATED"/>
    <property type="match status" value="1"/>
</dbReference>
<proteinExistence type="inferred from homology"/>
<evidence type="ECO:0000256" key="6">
    <source>
        <dbReference type="ARBA" id="ARBA00022989"/>
    </source>
</evidence>
<evidence type="ECO:0000256" key="7">
    <source>
        <dbReference type="ARBA" id="ARBA00023098"/>
    </source>
</evidence>
<sequence length="192" mass="22454">MLGYAIHFLFVLRLYDLGCMTSLPHDHEHKHRETYFGTLYLVNKFADLTETIFFVLRKKNRQISVLHVFHHVSMPLVVYLFIRLQGFAAVILYCVLNVAVHVLMYTYYYLSSVSQAVQSSLWWKKYITMVQMVQFGIILSIIAYTLSQPNCNVPRPVVYVSGCLTLSFLVLFSNFYVKSYLRSDRKRGQKAQ</sequence>
<feature type="transmembrane region" description="Helical" evidence="10">
    <location>
        <begin position="88"/>
        <end position="110"/>
    </location>
</feature>
<feature type="transmembrane region" description="Helical" evidence="10">
    <location>
        <begin position="158"/>
        <end position="177"/>
    </location>
</feature>
<evidence type="ECO:0000256" key="2">
    <source>
        <dbReference type="ARBA" id="ARBA00022516"/>
    </source>
</evidence>
<dbReference type="eggNOG" id="KOG3071">
    <property type="taxonomic scope" value="Eukaryota"/>
</dbReference>
<accession>B3MLH7</accession>
<evidence type="ECO:0000313" key="12">
    <source>
        <dbReference type="EMBL" id="EDV31726.2"/>
    </source>
</evidence>
<organism evidence="12 13">
    <name type="scientific">Drosophila ananassae</name>
    <name type="common">Fruit fly</name>
    <dbReference type="NCBI Taxonomy" id="7217"/>
    <lineage>
        <taxon>Eukaryota</taxon>
        <taxon>Metazoa</taxon>
        <taxon>Ecdysozoa</taxon>
        <taxon>Arthropoda</taxon>
        <taxon>Hexapoda</taxon>
        <taxon>Insecta</taxon>
        <taxon>Pterygota</taxon>
        <taxon>Neoptera</taxon>
        <taxon>Endopterygota</taxon>
        <taxon>Diptera</taxon>
        <taxon>Brachycera</taxon>
        <taxon>Muscomorpha</taxon>
        <taxon>Ephydroidea</taxon>
        <taxon>Drosophilidae</taxon>
        <taxon>Drosophila</taxon>
        <taxon>Sophophora</taxon>
    </lineage>
</organism>
<reference evidence="12 13" key="1">
    <citation type="journal article" date="2007" name="Nature">
        <title>Evolution of genes and genomes on the Drosophila phylogeny.</title>
        <authorList>
            <consortium name="Drosophila 12 Genomes Consortium"/>
            <person name="Clark A.G."/>
            <person name="Eisen M.B."/>
            <person name="Smith D.R."/>
            <person name="Bergman C.M."/>
            <person name="Oliver B."/>
            <person name="Markow T.A."/>
            <person name="Kaufman T.C."/>
            <person name="Kellis M."/>
            <person name="Gelbart W."/>
            <person name="Iyer V.N."/>
            <person name="Pollard D.A."/>
            <person name="Sackton T.B."/>
            <person name="Larracuente A.M."/>
            <person name="Singh N.D."/>
            <person name="Abad J.P."/>
            <person name="Abt D.N."/>
            <person name="Adryan B."/>
            <person name="Aguade M."/>
            <person name="Akashi H."/>
            <person name="Anderson W.W."/>
            <person name="Aquadro C.F."/>
            <person name="Ardell D.H."/>
            <person name="Arguello R."/>
            <person name="Artieri C.G."/>
            <person name="Barbash D.A."/>
            <person name="Barker D."/>
            <person name="Barsanti P."/>
            <person name="Batterham P."/>
            <person name="Batzoglou S."/>
            <person name="Begun D."/>
            <person name="Bhutkar A."/>
            <person name="Blanco E."/>
            <person name="Bosak S.A."/>
            <person name="Bradley R.K."/>
            <person name="Brand A.D."/>
            <person name="Brent M.R."/>
            <person name="Brooks A.N."/>
            <person name="Brown R.H."/>
            <person name="Butlin R.K."/>
            <person name="Caggese C."/>
            <person name="Calvi B.R."/>
            <person name="Bernardo de Carvalho A."/>
            <person name="Caspi A."/>
            <person name="Castrezana S."/>
            <person name="Celniker S.E."/>
            <person name="Chang J.L."/>
            <person name="Chapple C."/>
            <person name="Chatterji S."/>
            <person name="Chinwalla A."/>
            <person name="Civetta A."/>
            <person name="Clifton S.W."/>
            <person name="Comeron J.M."/>
            <person name="Costello J.C."/>
            <person name="Coyne J.A."/>
            <person name="Daub J."/>
            <person name="David R.G."/>
            <person name="Delcher A.L."/>
            <person name="Delehaunty K."/>
            <person name="Do C.B."/>
            <person name="Ebling H."/>
            <person name="Edwards K."/>
            <person name="Eickbush T."/>
            <person name="Evans J.D."/>
            <person name="Filipski A."/>
            <person name="Findeiss S."/>
            <person name="Freyhult E."/>
            <person name="Fulton L."/>
            <person name="Fulton R."/>
            <person name="Garcia A.C."/>
            <person name="Gardiner A."/>
            <person name="Garfield D.A."/>
            <person name="Garvin B.E."/>
            <person name="Gibson G."/>
            <person name="Gilbert D."/>
            <person name="Gnerre S."/>
            <person name="Godfrey J."/>
            <person name="Good R."/>
            <person name="Gotea V."/>
            <person name="Gravely B."/>
            <person name="Greenberg A.J."/>
            <person name="Griffiths-Jones S."/>
            <person name="Gross S."/>
            <person name="Guigo R."/>
            <person name="Gustafson E.A."/>
            <person name="Haerty W."/>
            <person name="Hahn M.W."/>
            <person name="Halligan D.L."/>
            <person name="Halpern A.L."/>
            <person name="Halter G.M."/>
            <person name="Han M.V."/>
            <person name="Heger A."/>
            <person name="Hillier L."/>
            <person name="Hinrichs A.S."/>
            <person name="Holmes I."/>
            <person name="Hoskins R.A."/>
            <person name="Hubisz M.J."/>
            <person name="Hultmark D."/>
            <person name="Huntley M.A."/>
            <person name="Jaffe D.B."/>
            <person name="Jagadeeshan S."/>
            <person name="Jeck W.R."/>
            <person name="Johnson J."/>
            <person name="Jones C.D."/>
            <person name="Jordan W.C."/>
            <person name="Karpen G.H."/>
            <person name="Kataoka E."/>
            <person name="Keightley P.D."/>
            <person name="Kheradpour P."/>
            <person name="Kirkness E.F."/>
            <person name="Koerich L.B."/>
            <person name="Kristiansen K."/>
            <person name="Kudrna D."/>
            <person name="Kulathinal R.J."/>
            <person name="Kumar S."/>
            <person name="Kwok R."/>
            <person name="Lander E."/>
            <person name="Langley C.H."/>
            <person name="Lapoint R."/>
            <person name="Lazzaro B.P."/>
            <person name="Lee S.J."/>
            <person name="Levesque L."/>
            <person name="Li R."/>
            <person name="Lin C.F."/>
            <person name="Lin M.F."/>
            <person name="Lindblad-Toh K."/>
            <person name="Llopart A."/>
            <person name="Long M."/>
            <person name="Low L."/>
            <person name="Lozovsky E."/>
            <person name="Lu J."/>
            <person name="Luo M."/>
            <person name="Machado C.A."/>
            <person name="Makalowski W."/>
            <person name="Marzo M."/>
            <person name="Matsuda M."/>
            <person name="Matzkin L."/>
            <person name="McAllister B."/>
            <person name="McBride C.S."/>
            <person name="McKernan B."/>
            <person name="McKernan K."/>
            <person name="Mendez-Lago M."/>
            <person name="Minx P."/>
            <person name="Mollenhauer M.U."/>
            <person name="Montooth K."/>
            <person name="Mount S.M."/>
            <person name="Mu X."/>
            <person name="Myers E."/>
            <person name="Negre B."/>
            <person name="Newfeld S."/>
            <person name="Nielsen R."/>
            <person name="Noor M.A."/>
            <person name="O'Grady P."/>
            <person name="Pachter L."/>
            <person name="Papaceit M."/>
            <person name="Parisi M.J."/>
            <person name="Parisi M."/>
            <person name="Parts L."/>
            <person name="Pedersen J.S."/>
            <person name="Pesole G."/>
            <person name="Phillippy A.M."/>
            <person name="Ponting C.P."/>
            <person name="Pop M."/>
            <person name="Porcelli D."/>
            <person name="Powell J.R."/>
            <person name="Prohaska S."/>
            <person name="Pruitt K."/>
            <person name="Puig M."/>
            <person name="Quesneville H."/>
            <person name="Ram K.R."/>
            <person name="Rand D."/>
            <person name="Rasmussen M.D."/>
            <person name="Reed L.K."/>
            <person name="Reenan R."/>
            <person name="Reily A."/>
            <person name="Remington K.A."/>
            <person name="Rieger T.T."/>
            <person name="Ritchie M.G."/>
            <person name="Robin C."/>
            <person name="Rogers Y.H."/>
            <person name="Rohde C."/>
            <person name="Rozas J."/>
            <person name="Rubenfield M.J."/>
            <person name="Ruiz A."/>
            <person name="Russo S."/>
            <person name="Salzberg S.L."/>
            <person name="Sanchez-Gracia A."/>
            <person name="Saranga D.J."/>
            <person name="Sato H."/>
            <person name="Schaeffer S.W."/>
            <person name="Schatz M.C."/>
            <person name="Schlenke T."/>
            <person name="Schwartz R."/>
            <person name="Segarra C."/>
            <person name="Singh R.S."/>
            <person name="Sirot L."/>
            <person name="Sirota M."/>
            <person name="Sisneros N.B."/>
            <person name="Smith C.D."/>
            <person name="Smith T.F."/>
            <person name="Spieth J."/>
            <person name="Stage D.E."/>
            <person name="Stark A."/>
            <person name="Stephan W."/>
            <person name="Strausberg R.L."/>
            <person name="Strempel S."/>
            <person name="Sturgill D."/>
            <person name="Sutton G."/>
            <person name="Sutton G.G."/>
            <person name="Tao W."/>
            <person name="Teichmann S."/>
            <person name="Tobari Y.N."/>
            <person name="Tomimura Y."/>
            <person name="Tsolas J.M."/>
            <person name="Valente V.L."/>
            <person name="Venter E."/>
            <person name="Venter J.C."/>
            <person name="Vicario S."/>
            <person name="Vieira F.G."/>
            <person name="Vilella A.J."/>
            <person name="Villasante A."/>
            <person name="Walenz B."/>
            <person name="Wang J."/>
            <person name="Wasserman M."/>
            <person name="Watts T."/>
            <person name="Wilson D."/>
            <person name="Wilson R.K."/>
            <person name="Wing R.A."/>
            <person name="Wolfner M.F."/>
            <person name="Wong A."/>
            <person name="Wong G.K."/>
            <person name="Wu C.I."/>
            <person name="Wu G."/>
            <person name="Yamamoto D."/>
            <person name="Yang H.P."/>
            <person name="Yang S.P."/>
            <person name="Yorke J.A."/>
            <person name="Yoshida K."/>
            <person name="Zdobnov E."/>
            <person name="Zhang P."/>
            <person name="Zhang Y."/>
            <person name="Zimin A.V."/>
            <person name="Baldwin J."/>
            <person name="Abdouelleil A."/>
            <person name="Abdulkadir J."/>
            <person name="Abebe A."/>
            <person name="Abera B."/>
            <person name="Abreu J."/>
            <person name="Acer S.C."/>
            <person name="Aftuck L."/>
            <person name="Alexander A."/>
            <person name="An P."/>
            <person name="Anderson E."/>
            <person name="Anderson S."/>
            <person name="Arachi H."/>
            <person name="Azer M."/>
            <person name="Bachantsang P."/>
            <person name="Barry A."/>
            <person name="Bayul T."/>
            <person name="Berlin A."/>
            <person name="Bessette D."/>
            <person name="Bloom T."/>
            <person name="Blye J."/>
            <person name="Boguslavskiy L."/>
            <person name="Bonnet C."/>
            <person name="Boukhgalter B."/>
            <person name="Bourzgui I."/>
            <person name="Brown A."/>
            <person name="Cahill P."/>
            <person name="Channer S."/>
            <person name="Cheshatsang Y."/>
            <person name="Chuda L."/>
            <person name="Citroen M."/>
            <person name="Collymore A."/>
            <person name="Cooke P."/>
            <person name="Costello M."/>
            <person name="D'Aco K."/>
            <person name="Daza R."/>
            <person name="De Haan G."/>
            <person name="DeGray S."/>
            <person name="DeMaso C."/>
            <person name="Dhargay N."/>
            <person name="Dooley K."/>
            <person name="Dooley E."/>
            <person name="Doricent M."/>
            <person name="Dorje P."/>
            <person name="Dorjee K."/>
            <person name="Dupes A."/>
            <person name="Elong R."/>
            <person name="Falk J."/>
            <person name="Farina A."/>
            <person name="Faro S."/>
            <person name="Ferguson D."/>
            <person name="Fisher S."/>
            <person name="Foley C.D."/>
            <person name="Franke A."/>
            <person name="Friedrich D."/>
            <person name="Gadbois L."/>
            <person name="Gearin G."/>
            <person name="Gearin C.R."/>
            <person name="Giannoukos G."/>
            <person name="Goode T."/>
            <person name="Graham J."/>
            <person name="Grandbois E."/>
            <person name="Grewal S."/>
            <person name="Gyaltsen K."/>
            <person name="Hafez N."/>
            <person name="Hagos B."/>
            <person name="Hall J."/>
            <person name="Henson C."/>
            <person name="Hollinger A."/>
            <person name="Honan T."/>
            <person name="Huard M.D."/>
            <person name="Hughes L."/>
            <person name="Hurhula B."/>
            <person name="Husby M.E."/>
            <person name="Kamat A."/>
            <person name="Kanga B."/>
            <person name="Kashin S."/>
            <person name="Khazanovich D."/>
            <person name="Kisner P."/>
            <person name="Lance K."/>
            <person name="Lara M."/>
            <person name="Lee W."/>
            <person name="Lennon N."/>
            <person name="Letendre F."/>
            <person name="LeVine R."/>
            <person name="Lipovsky A."/>
            <person name="Liu X."/>
            <person name="Liu J."/>
            <person name="Liu S."/>
            <person name="Lokyitsang T."/>
            <person name="Lokyitsang Y."/>
            <person name="Lubonja R."/>
            <person name="Lui A."/>
            <person name="MacDonald P."/>
            <person name="Magnisalis V."/>
            <person name="Maru K."/>
            <person name="Matthews C."/>
            <person name="McCusker W."/>
            <person name="McDonough S."/>
            <person name="Mehta T."/>
            <person name="Meldrim J."/>
            <person name="Meneus L."/>
            <person name="Mihai O."/>
            <person name="Mihalev A."/>
            <person name="Mihova T."/>
            <person name="Mittelman R."/>
            <person name="Mlenga V."/>
            <person name="Montmayeur A."/>
            <person name="Mulrain L."/>
            <person name="Navidi A."/>
            <person name="Naylor J."/>
            <person name="Negash T."/>
            <person name="Nguyen T."/>
            <person name="Nguyen N."/>
            <person name="Nicol R."/>
            <person name="Norbu C."/>
            <person name="Norbu N."/>
            <person name="Novod N."/>
            <person name="O'Neill B."/>
            <person name="Osman S."/>
            <person name="Markiewicz E."/>
            <person name="Oyono O.L."/>
            <person name="Patti C."/>
            <person name="Phunkhang P."/>
            <person name="Pierre F."/>
            <person name="Priest M."/>
            <person name="Raghuraman S."/>
            <person name="Rege F."/>
            <person name="Reyes R."/>
            <person name="Rise C."/>
            <person name="Rogov P."/>
            <person name="Ross K."/>
            <person name="Ryan E."/>
            <person name="Settipalli S."/>
            <person name="Shea T."/>
            <person name="Sherpa N."/>
            <person name="Shi L."/>
            <person name="Shih D."/>
            <person name="Sparrow T."/>
            <person name="Spaulding J."/>
            <person name="Stalker J."/>
            <person name="Stange-Thomann N."/>
            <person name="Stavropoulos S."/>
            <person name="Stone C."/>
            <person name="Strader C."/>
            <person name="Tesfaye S."/>
            <person name="Thomson T."/>
            <person name="Thoulutsang Y."/>
            <person name="Thoulutsang D."/>
            <person name="Topham K."/>
            <person name="Topping I."/>
            <person name="Tsamla T."/>
            <person name="Vassiliev H."/>
            <person name="Vo A."/>
            <person name="Wangchuk T."/>
            <person name="Wangdi T."/>
            <person name="Weiand M."/>
            <person name="Wilkinson J."/>
            <person name="Wilson A."/>
            <person name="Yadav S."/>
            <person name="Young G."/>
            <person name="Yu Q."/>
            <person name="Zembek L."/>
            <person name="Zhong D."/>
            <person name="Zimmer A."/>
            <person name="Zwirko Z."/>
            <person name="Jaffe D.B."/>
            <person name="Alvarez P."/>
            <person name="Brockman W."/>
            <person name="Butler J."/>
            <person name="Chin C."/>
            <person name="Gnerre S."/>
            <person name="Grabherr M."/>
            <person name="Kleber M."/>
            <person name="Mauceli E."/>
            <person name="MacCallum I."/>
        </authorList>
    </citation>
    <scope>NUCLEOTIDE SEQUENCE [LARGE SCALE GENOMIC DNA]</scope>
    <source>
        <strain evidence="13">Tucson 14024-0371.13</strain>
    </source>
</reference>
<comment type="similarity">
    <text evidence="10">Belongs to the ELO family.</text>
</comment>
<dbReference type="GO" id="GO:0019367">
    <property type="term" value="P:fatty acid elongation, saturated fatty acid"/>
    <property type="evidence" value="ECO:0007669"/>
    <property type="project" value="TreeGrafter"/>
</dbReference>
<keyword evidence="4 10" id="KW-0812">Transmembrane</keyword>
<keyword evidence="3 10" id="KW-0808">Transferase</keyword>
<dbReference type="PANTHER" id="PTHR11157:SF116">
    <property type="entry name" value="ELONGATION OF VERY LONG CHAIN FATTY ACIDS PROTEIN-RELATED"/>
    <property type="match status" value="1"/>
</dbReference>
<evidence type="ECO:0000256" key="10">
    <source>
        <dbReference type="RuleBase" id="RU361115"/>
    </source>
</evidence>
<dbReference type="Pfam" id="PF01151">
    <property type="entry name" value="ELO"/>
    <property type="match status" value="1"/>
</dbReference>
<name>B3MLH7_DROAN</name>
<keyword evidence="8 10" id="KW-0472">Membrane</keyword>
<evidence type="ECO:0000256" key="8">
    <source>
        <dbReference type="ARBA" id="ARBA00023136"/>
    </source>
</evidence>
<evidence type="ECO:0000256" key="5">
    <source>
        <dbReference type="ARBA" id="ARBA00022832"/>
    </source>
</evidence>